<feature type="domain" description="Cytosol aminopeptidase" evidence="9">
    <location>
        <begin position="348"/>
        <end position="355"/>
    </location>
</feature>
<feature type="active site" evidence="8">
    <location>
        <position position="280"/>
    </location>
</feature>
<dbReference type="InterPro" id="IPR023042">
    <property type="entry name" value="Peptidase_M17_leu_NH2_pept"/>
</dbReference>
<reference evidence="10 11" key="1">
    <citation type="submission" date="2019-05" db="EMBL/GenBank/DDBJ databases">
        <title>The Complete Genome Sequence of the n-alkane-degrading Desulfoglaeba alkanexedens ALDC reveals multiple alkylsuccinate synthase gene clusters.</title>
        <authorList>
            <person name="Callaghan A.V."/>
            <person name="Davidova I.A."/>
            <person name="Duncan K.E."/>
            <person name="Morris B."/>
            <person name="McInerney M.J."/>
        </authorList>
    </citation>
    <scope>NUCLEOTIDE SEQUENCE [LARGE SCALE GENOMIC DNA]</scope>
    <source>
        <strain evidence="10 11">ALDC</strain>
    </source>
</reference>
<dbReference type="EMBL" id="CP040098">
    <property type="protein sequence ID" value="QCQ21019.1"/>
    <property type="molecule type" value="Genomic_DNA"/>
</dbReference>
<proteinExistence type="inferred from homology"/>
<comment type="subcellular location">
    <subcellularLocation>
        <location evidence="8">Cytoplasm</location>
    </subcellularLocation>
</comment>
<dbReference type="HAMAP" id="MF_00181">
    <property type="entry name" value="Cytosol_peptidase_M17"/>
    <property type="match status" value="1"/>
</dbReference>
<reference evidence="10 11" key="2">
    <citation type="submission" date="2019-05" db="EMBL/GenBank/DDBJ databases">
        <authorList>
            <person name="Suflita J.M."/>
            <person name="Marks C.R."/>
        </authorList>
    </citation>
    <scope>NUCLEOTIDE SEQUENCE [LARGE SCALE GENOMIC DNA]</scope>
    <source>
        <strain evidence="10 11">ALDC</strain>
    </source>
</reference>
<evidence type="ECO:0000256" key="3">
    <source>
        <dbReference type="ARBA" id="ARBA00009528"/>
    </source>
</evidence>
<feature type="binding site" evidence="8">
    <location>
        <position position="273"/>
    </location>
    <ligand>
        <name>Mn(2+)</name>
        <dbReference type="ChEBI" id="CHEBI:29035"/>
        <label>2</label>
    </ligand>
</feature>
<dbReference type="AlphaFoldDB" id="A0A4P8KZN3"/>
<dbReference type="PRINTS" id="PR00481">
    <property type="entry name" value="LAMNOPPTDASE"/>
</dbReference>
<dbReference type="NCBIfam" id="NF002074">
    <property type="entry name" value="PRK00913.1-4"/>
    <property type="match status" value="1"/>
</dbReference>
<dbReference type="Pfam" id="PF02789">
    <property type="entry name" value="Peptidase_M17_N"/>
    <property type="match status" value="1"/>
</dbReference>
<dbReference type="InterPro" id="IPR008283">
    <property type="entry name" value="Peptidase_M17_N"/>
</dbReference>
<gene>
    <name evidence="8" type="primary">pepA</name>
    <name evidence="10" type="ORF">FDQ92_01665</name>
</gene>
<dbReference type="OrthoDB" id="9809354at2"/>
<keyword evidence="11" id="KW-1185">Reference proteome</keyword>
<dbReference type="SUPFAM" id="SSF52949">
    <property type="entry name" value="Macro domain-like"/>
    <property type="match status" value="1"/>
</dbReference>
<dbReference type="GO" id="GO:0070006">
    <property type="term" value="F:metalloaminopeptidase activity"/>
    <property type="evidence" value="ECO:0007669"/>
    <property type="project" value="InterPro"/>
</dbReference>
<comment type="similarity">
    <text evidence="3 8">Belongs to the peptidase M17 family.</text>
</comment>
<evidence type="ECO:0000256" key="8">
    <source>
        <dbReference type="HAMAP-Rule" id="MF_00181"/>
    </source>
</evidence>
<dbReference type="InterPro" id="IPR011356">
    <property type="entry name" value="Leucine_aapep/pepB"/>
</dbReference>
<dbReference type="InterPro" id="IPR000819">
    <property type="entry name" value="Peptidase_M17_C"/>
</dbReference>
<dbReference type="Proteomes" id="UP000298602">
    <property type="component" value="Chromosome"/>
</dbReference>
<feature type="binding site" evidence="8">
    <location>
        <position position="273"/>
    </location>
    <ligand>
        <name>Mn(2+)</name>
        <dbReference type="ChEBI" id="CHEBI:29035"/>
        <label>1</label>
    </ligand>
</feature>
<evidence type="ECO:0000256" key="2">
    <source>
        <dbReference type="ARBA" id="ARBA00000967"/>
    </source>
</evidence>
<evidence type="ECO:0000313" key="11">
    <source>
        <dbReference type="Proteomes" id="UP000298602"/>
    </source>
</evidence>
<dbReference type="Gene3D" id="3.40.220.10">
    <property type="entry name" value="Leucine Aminopeptidase, subunit E, domain 1"/>
    <property type="match status" value="1"/>
</dbReference>
<evidence type="ECO:0000256" key="4">
    <source>
        <dbReference type="ARBA" id="ARBA00022438"/>
    </source>
</evidence>
<dbReference type="Gene3D" id="3.40.630.10">
    <property type="entry name" value="Zn peptidases"/>
    <property type="match status" value="1"/>
</dbReference>
<dbReference type="RefSeq" id="WP_137422989.1">
    <property type="nucleotide sequence ID" value="NZ_CP040098.1"/>
</dbReference>
<evidence type="ECO:0000256" key="6">
    <source>
        <dbReference type="ARBA" id="ARBA00022801"/>
    </source>
</evidence>
<protein>
    <recommendedName>
        <fullName evidence="8">Probable cytosol aminopeptidase</fullName>
        <ecNumber evidence="8">3.4.11.1</ecNumber>
    </recommendedName>
    <alternativeName>
        <fullName evidence="8">Leucine aminopeptidase</fullName>
        <shortName evidence="8">LAP</shortName>
        <ecNumber evidence="8">3.4.11.10</ecNumber>
    </alternativeName>
    <alternativeName>
        <fullName evidence="8">Leucyl aminopeptidase</fullName>
    </alternativeName>
</protein>
<evidence type="ECO:0000259" key="9">
    <source>
        <dbReference type="PROSITE" id="PS00631"/>
    </source>
</evidence>
<comment type="catalytic activity">
    <reaction evidence="2 8">
        <text>Release of an N-terminal amino acid, preferentially leucine, but not glutamic or aspartic acids.</text>
        <dbReference type="EC" id="3.4.11.10"/>
    </reaction>
</comment>
<feature type="binding site" evidence="8">
    <location>
        <position position="352"/>
    </location>
    <ligand>
        <name>Mn(2+)</name>
        <dbReference type="ChEBI" id="CHEBI:29035"/>
        <label>1</label>
    </ligand>
</feature>
<organism evidence="10 11">
    <name type="scientific">Desulfoglaeba alkanexedens ALDC</name>
    <dbReference type="NCBI Taxonomy" id="980445"/>
    <lineage>
        <taxon>Bacteria</taxon>
        <taxon>Pseudomonadati</taxon>
        <taxon>Thermodesulfobacteriota</taxon>
        <taxon>Syntrophobacteria</taxon>
        <taxon>Syntrophobacterales</taxon>
        <taxon>Syntrophobacteraceae</taxon>
        <taxon>Desulfoglaeba</taxon>
    </lineage>
</organism>
<dbReference type="InterPro" id="IPR043472">
    <property type="entry name" value="Macro_dom-like"/>
</dbReference>
<name>A0A4P8KZN3_9BACT</name>
<feature type="active site" evidence="8">
    <location>
        <position position="354"/>
    </location>
</feature>
<feature type="binding site" evidence="8">
    <location>
        <position position="350"/>
    </location>
    <ligand>
        <name>Mn(2+)</name>
        <dbReference type="ChEBI" id="CHEBI:29035"/>
        <label>1</label>
    </ligand>
</feature>
<comment type="cofactor">
    <cofactor evidence="8">
        <name>Mn(2+)</name>
        <dbReference type="ChEBI" id="CHEBI:29035"/>
    </cofactor>
    <text evidence="8">Binds 2 manganese ions per subunit.</text>
</comment>
<accession>A0A4P8KZN3</accession>
<keyword evidence="8" id="KW-0963">Cytoplasm</keyword>
<dbReference type="PROSITE" id="PS00631">
    <property type="entry name" value="CYTOSOL_AP"/>
    <property type="match status" value="1"/>
</dbReference>
<evidence type="ECO:0000313" key="10">
    <source>
        <dbReference type="EMBL" id="QCQ21019.1"/>
    </source>
</evidence>
<comment type="function">
    <text evidence="8">Presumably involved in the processing and regular turnover of intracellular proteins. Catalyzes the removal of unsubstituted N-terminal amino acids from various peptides.</text>
</comment>
<dbReference type="SUPFAM" id="SSF53187">
    <property type="entry name" value="Zn-dependent exopeptidases"/>
    <property type="match status" value="1"/>
</dbReference>
<sequence>MQIQWSVLPPEECSSEAVIFFVPKNAKALPAAFTAWAGRAAPWILTSRALHDFQAEPQRVEVLYSPAEARIPRAIVAGLGEEKEIDLEKLRGAAAAAFRKARDLKLRSVGIPLQALEGLPFPLEKALEEAVTGGLSGLYRYDVLKTRDRDSLHHLEGLQLFSTDDPEPARLEAVARAEAVIAGIYMARDLTTAPSNDLTPTRMMEESRKLAERHGFALEVIDQAGARELGMGAFTAVAQGSLEPAYFIVMEHAPETRRSDPPLVLIGKGITFDTGGISIKPSQNLEAMKHDMAGAAAVLGAMEAIGRQDIQRRVVALLPCTENMPDGKAYKPGDVLRTLAGLTVEVISTDAEGRLILCDALAYAQRFQPAAVLDIATLTGACIVALGDQAAGIMGNRQELVEAVRTMGDAVGERFWPLPLWDLYFESIKSDVADFKNVGDRKAGTIIGGIFLKQFVPDVVPWVHLDIAGTAWADKDREAIPKGATGFGVRTLFEVVRGWEEIRPR</sequence>
<keyword evidence="6 8" id="KW-0378">Hydrolase</keyword>
<dbReference type="GO" id="GO:0006508">
    <property type="term" value="P:proteolysis"/>
    <property type="evidence" value="ECO:0007669"/>
    <property type="project" value="UniProtKB-KW"/>
</dbReference>
<dbReference type="CDD" id="cd00433">
    <property type="entry name" value="Peptidase_M17"/>
    <property type="match status" value="1"/>
</dbReference>
<comment type="catalytic activity">
    <reaction evidence="1 8">
        <text>Release of an N-terminal amino acid, Xaa-|-Yaa-, in which Xaa is preferably Leu, but may be other amino acids including Pro although not Arg or Lys, and Yaa may be Pro. Amino acid amides and methyl esters are also readily hydrolyzed, but rates on arylamides are exceedingly low.</text>
        <dbReference type="EC" id="3.4.11.1"/>
    </reaction>
</comment>
<evidence type="ECO:0000256" key="1">
    <source>
        <dbReference type="ARBA" id="ARBA00000135"/>
    </source>
</evidence>
<dbReference type="Pfam" id="PF00883">
    <property type="entry name" value="Peptidase_M17"/>
    <property type="match status" value="1"/>
</dbReference>
<keyword evidence="4 8" id="KW-0031">Aminopeptidase</keyword>
<evidence type="ECO:0000256" key="7">
    <source>
        <dbReference type="ARBA" id="ARBA00023211"/>
    </source>
</evidence>
<dbReference type="GO" id="GO:0005737">
    <property type="term" value="C:cytoplasm"/>
    <property type="evidence" value="ECO:0007669"/>
    <property type="project" value="UniProtKB-SubCell"/>
</dbReference>
<dbReference type="NCBIfam" id="NF002073">
    <property type="entry name" value="PRK00913.1-2"/>
    <property type="match status" value="1"/>
</dbReference>
<feature type="binding site" evidence="8">
    <location>
        <position position="268"/>
    </location>
    <ligand>
        <name>Mn(2+)</name>
        <dbReference type="ChEBI" id="CHEBI:29035"/>
        <label>2</label>
    </ligand>
</feature>
<dbReference type="GO" id="GO:0030145">
    <property type="term" value="F:manganese ion binding"/>
    <property type="evidence" value="ECO:0007669"/>
    <property type="project" value="UniProtKB-UniRule"/>
</dbReference>
<dbReference type="KEGG" id="dax:FDQ92_01665"/>
<dbReference type="PANTHER" id="PTHR11963:SF23">
    <property type="entry name" value="CYTOSOL AMINOPEPTIDASE"/>
    <property type="match status" value="1"/>
</dbReference>
<keyword evidence="8" id="KW-0479">Metal-binding</keyword>
<evidence type="ECO:0000256" key="5">
    <source>
        <dbReference type="ARBA" id="ARBA00022670"/>
    </source>
</evidence>
<keyword evidence="7 8" id="KW-0464">Manganese</keyword>
<dbReference type="EC" id="3.4.11.10" evidence="8"/>
<keyword evidence="5 8" id="KW-0645">Protease</keyword>
<dbReference type="EC" id="3.4.11.1" evidence="8"/>
<feature type="binding site" evidence="8">
    <location>
        <position position="291"/>
    </location>
    <ligand>
        <name>Mn(2+)</name>
        <dbReference type="ChEBI" id="CHEBI:29035"/>
        <label>2</label>
    </ligand>
</feature>
<dbReference type="PANTHER" id="PTHR11963">
    <property type="entry name" value="LEUCINE AMINOPEPTIDASE-RELATED"/>
    <property type="match status" value="1"/>
</dbReference>
<feature type="binding site" evidence="8">
    <location>
        <position position="352"/>
    </location>
    <ligand>
        <name>Mn(2+)</name>
        <dbReference type="ChEBI" id="CHEBI:29035"/>
        <label>2</label>
    </ligand>
</feature>